<proteinExistence type="predicted"/>
<dbReference type="STRING" id="1890364.A0A2P6NDX0"/>
<dbReference type="OrthoDB" id="2588202at2759"/>
<reference evidence="2 3" key="1">
    <citation type="journal article" date="2018" name="Genome Biol. Evol.">
        <title>Multiple Roots of Fruiting Body Formation in Amoebozoa.</title>
        <authorList>
            <person name="Hillmann F."/>
            <person name="Forbes G."/>
            <person name="Novohradska S."/>
            <person name="Ferling I."/>
            <person name="Riege K."/>
            <person name="Groth M."/>
            <person name="Westermann M."/>
            <person name="Marz M."/>
            <person name="Spaller T."/>
            <person name="Winckler T."/>
            <person name="Schaap P."/>
            <person name="Glockner G."/>
        </authorList>
    </citation>
    <scope>NUCLEOTIDE SEQUENCE [LARGE SCALE GENOMIC DNA]</scope>
    <source>
        <strain evidence="2 3">Jena</strain>
    </source>
</reference>
<feature type="region of interest" description="Disordered" evidence="1">
    <location>
        <begin position="38"/>
        <end position="62"/>
    </location>
</feature>
<protein>
    <submittedName>
        <fullName evidence="2">Uncharacterized protein</fullName>
    </submittedName>
</protein>
<dbReference type="InParanoid" id="A0A2P6NDX0"/>
<dbReference type="Proteomes" id="UP000241769">
    <property type="component" value="Unassembled WGS sequence"/>
</dbReference>
<dbReference type="AlphaFoldDB" id="A0A2P6NDX0"/>
<organism evidence="2 3">
    <name type="scientific">Planoprotostelium fungivorum</name>
    <dbReference type="NCBI Taxonomy" id="1890364"/>
    <lineage>
        <taxon>Eukaryota</taxon>
        <taxon>Amoebozoa</taxon>
        <taxon>Evosea</taxon>
        <taxon>Variosea</taxon>
        <taxon>Cavosteliida</taxon>
        <taxon>Cavosteliaceae</taxon>
        <taxon>Planoprotostelium</taxon>
    </lineage>
</organism>
<gene>
    <name evidence="2" type="ORF">PROFUN_10333</name>
</gene>
<dbReference type="EMBL" id="MDYQ01000110">
    <property type="protein sequence ID" value="PRP82125.1"/>
    <property type="molecule type" value="Genomic_DNA"/>
</dbReference>
<evidence type="ECO:0000256" key="1">
    <source>
        <dbReference type="SAM" id="MobiDB-lite"/>
    </source>
</evidence>
<evidence type="ECO:0000313" key="3">
    <source>
        <dbReference type="Proteomes" id="UP000241769"/>
    </source>
</evidence>
<name>A0A2P6NDX0_9EUKA</name>
<evidence type="ECO:0000313" key="2">
    <source>
        <dbReference type="EMBL" id="PRP82125.1"/>
    </source>
</evidence>
<comment type="caution">
    <text evidence="2">The sequence shown here is derived from an EMBL/GenBank/DDBJ whole genome shotgun (WGS) entry which is preliminary data.</text>
</comment>
<sequence>MIKQRGGSKLYGAILVIAALVLFSTVSFRSPEETTYKAAAATPSKEEVHKTKQHNGSDASPLDWTDRWEASLPLAGVIPKEPSVIGITVWLGGNLPDYVPQFLASVKRNPELYMMIPSVTDTELFCPGKKAGTRYDGNIKYVCMSSDDLYALMSSKMCKVWECDENESQKIKEEVKKWISGRNYAVTELKPAFGSIFEDHWDWEDRQTKFTHWLRLDLDMIIGDMRTFPWHLLTYDAIALRPFDQYTWKNIWWPGMSTALRIDPQLDRIWLRIPDMQTPTTFMEYYQKERKDGQKSVGYGANDEGSNALQVTLATEFTWVIWYGALQHVKWKDYHLDIRGGDKLRTVIYAPDRYTDREVLRLHKLPFRPDYTNVIQNHGPQRLSFRCEGNGMWWILQAARSCIEHREGRFDYGRAEVLSRDVPLGPINRRTVVNPYRVNLEVEMDSGKKGYIEHYRQPLLHLQNWKITMYFLDGGVSFRRKELQENEFIHDRGGGDNWNVTLFTDT</sequence>
<accession>A0A2P6NDX0</accession>
<keyword evidence="3" id="KW-1185">Reference proteome</keyword>